<keyword evidence="5" id="KW-1185">Reference proteome</keyword>
<dbReference type="AlphaFoldDB" id="A0A8J4PM11"/>
<feature type="compositionally biased region" description="Polar residues" evidence="2">
    <location>
        <begin position="382"/>
        <end position="394"/>
    </location>
</feature>
<dbReference type="PANTHER" id="PTHR31550">
    <property type="entry name" value="ANKYRIN REPEAT PROTEIN-RELATED-RELATED"/>
    <property type="match status" value="1"/>
</dbReference>
<feature type="region of interest" description="Disordered" evidence="2">
    <location>
        <begin position="241"/>
        <end position="312"/>
    </location>
</feature>
<dbReference type="GO" id="GO:0008270">
    <property type="term" value="F:zinc ion binding"/>
    <property type="evidence" value="ECO:0007669"/>
    <property type="project" value="UniProtKB-KW"/>
</dbReference>
<feature type="compositionally biased region" description="Low complexity" evidence="2">
    <location>
        <begin position="409"/>
        <end position="430"/>
    </location>
</feature>
<dbReference type="GO" id="GO:0006355">
    <property type="term" value="P:regulation of DNA-templated transcription"/>
    <property type="evidence" value="ECO:0007669"/>
    <property type="project" value="InterPro"/>
</dbReference>
<feature type="compositionally biased region" description="Low complexity" evidence="2">
    <location>
        <begin position="42"/>
        <end position="83"/>
    </location>
</feature>
<dbReference type="InterPro" id="IPR000679">
    <property type="entry name" value="Znf_GATA"/>
</dbReference>
<feature type="region of interest" description="Disordered" evidence="2">
    <location>
        <begin position="164"/>
        <end position="185"/>
    </location>
</feature>
<comment type="caution">
    <text evidence="4">The sequence shown here is derived from an EMBL/GenBank/DDBJ whole genome shotgun (WGS) entry which is preliminary data.</text>
</comment>
<dbReference type="Gene3D" id="1.25.40.20">
    <property type="entry name" value="Ankyrin repeat-containing domain"/>
    <property type="match status" value="1"/>
</dbReference>
<dbReference type="PROSITE" id="PS00344">
    <property type="entry name" value="GATA_ZN_FINGER_1"/>
    <property type="match status" value="1"/>
</dbReference>
<feature type="compositionally biased region" description="Polar residues" evidence="2">
    <location>
        <begin position="84"/>
        <end position="111"/>
    </location>
</feature>
<evidence type="ECO:0000256" key="2">
    <source>
        <dbReference type="SAM" id="MobiDB-lite"/>
    </source>
</evidence>
<dbReference type="SUPFAM" id="SSF48403">
    <property type="entry name" value="Ankyrin repeat"/>
    <property type="match status" value="1"/>
</dbReference>
<dbReference type="Proteomes" id="UP000695562">
    <property type="component" value="Unassembled WGS sequence"/>
</dbReference>
<evidence type="ECO:0000313" key="5">
    <source>
        <dbReference type="Proteomes" id="UP000695562"/>
    </source>
</evidence>
<evidence type="ECO:0000256" key="1">
    <source>
        <dbReference type="PROSITE-ProRule" id="PRU00094"/>
    </source>
</evidence>
<organism evidence="4 5">
    <name type="scientific">Polysphondylium violaceum</name>
    <dbReference type="NCBI Taxonomy" id="133409"/>
    <lineage>
        <taxon>Eukaryota</taxon>
        <taxon>Amoebozoa</taxon>
        <taxon>Evosea</taxon>
        <taxon>Eumycetozoa</taxon>
        <taxon>Dictyostelia</taxon>
        <taxon>Dictyosteliales</taxon>
        <taxon>Dictyosteliaceae</taxon>
        <taxon>Polysphondylium</taxon>
    </lineage>
</organism>
<dbReference type="Gene3D" id="3.30.50.10">
    <property type="entry name" value="Erythroid Transcription Factor GATA-1, subunit A"/>
    <property type="match status" value="1"/>
</dbReference>
<protein>
    <recommendedName>
        <fullName evidence="3">GATA-type domain-containing protein</fullName>
    </recommendedName>
</protein>
<keyword evidence="1" id="KW-0479">Metal-binding</keyword>
<feature type="compositionally biased region" description="Low complexity" evidence="2">
    <location>
        <begin position="18"/>
        <end position="34"/>
    </location>
</feature>
<sequence length="1192" mass="134735">MDPKRVYSIGGTPPLPFSAPSSSSNTSPVVISNSANSSVGNSPIITSTPTSPTIVSTTSTTISTNPTIISPTTSFKSSHSSPTLVSTNFENNLTGSTPGMISSGAGSTLPQILTPHKLPGNTATYQTNNGTIVYTVVSSQPSNTTQITQSSIPNGTITATPITTTTPATTQPQPLQVTSTSSSSYRPSYIAGNEAKISPKVKVEDLGPSFMYSQPIQSKPITTSFQNLEQQIDNMSNTSTVVMTPQQQQQQQHQPQPQPQTPTQPQPQQPVNRSTPTIIKQVPNENNNNNNNNCKNNLNNQQSPQYIVLPPDYSPKIKRRKSVENLENNNSNNNVNNNNSNNNNNQFYGYVSYTSSSSTNSKQNSPHSSPNTSPQYFEYCDSSPSSPDVNFKNITNEKHQPTQPMIIDTPSSSTTTTTTTSTSPTNATTSVGFTFPSNKNNATTTFGVMPNEQETWIEIRDLSSGISKMAKSSLTNGITEEMLTEIKEKGLVLMNMIETVTKKEKLERQLNDDDRGRIFPPLTRPRRFRKKKKMALEPANPNNLEKIKKKTDTLFCTSCGTTQTPEWRKGPAGGKSLCNACGLHYAKLMKKEGQLKVETTSSPPSTSMNVIMDQLFRFIFFKHVYLRRQIFDSVVNDVNCKTTNYKNCSNVNWMITNQYIDLLRCKLKYKEHLSMSLEKKFKDIATLKDIDIFTQVFQRFQEILHTDKDYIIGWCAERDNWKAVDFLFEQGYEYPDYLLLEYAYKTRNYKMTQRLFKKTEQVSKQTYIHAINSKDIKFVKLIFDHGRDSFGKESINFREEILWRSMEDGSLEIFKFVKKRFKETHSFVYLRKNFIYSKSLRSRLYLACVNSFETYIYTYNQYHEFFIKHQGSQSDSHYPPVVAARLGVRPVIEHMLENNLIPNHLVDQVIMSANGLELYTRLKNHFKLPLLPLNSICTLFQDLDETKNLVENVGAEITSKDLIETLPHSLEIFKYLFGKAGHALINQVQTLRYSLLLQATLLKDNDQVLHYLVVEQGIMVKPNDGILLWYDLVTSFPNNCFRKIQILLSRAPIFESELYMRVLECASEKCNNFKVFKLLLDTWLPLIQKKGKYLLPLFSNCLLAAVKNGRLATLKYLFQQGLFNASDFPLFLKAATLNGNLTMVKFLIENAPSSPLSIHHSVLDVAIDQNHHHLVKYLTPFFSLESSTSLQN</sequence>
<reference evidence="4" key="1">
    <citation type="submission" date="2020-01" db="EMBL/GenBank/DDBJ databases">
        <title>Development of genomics and gene disruption for Polysphondylium violaceum indicates a role for the polyketide synthase stlB in stalk morphogenesis.</title>
        <authorList>
            <person name="Narita B."/>
            <person name="Kawabe Y."/>
            <person name="Kin K."/>
            <person name="Saito T."/>
            <person name="Gibbs R."/>
            <person name="Kuspa A."/>
            <person name="Muzny D."/>
            <person name="Queller D."/>
            <person name="Richards S."/>
            <person name="Strassman J."/>
            <person name="Sucgang R."/>
            <person name="Worley K."/>
            <person name="Schaap P."/>
        </authorList>
    </citation>
    <scope>NUCLEOTIDE SEQUENCE</scope>
    <source>
        <strain evidence="4">QSvi11</strain>
    </source>
</reference>
<keyword evidence="1" id="KW-0862">Zinc</keyword>
<evidence type="ECO:0000313" key="4">
    <source>
        <dbReference type="EMBL" id="KAF2069438.1"/>
    </source>
</evidence>
<dbReference type="EMBL" id="AJWJ01000662">
    <property type="protein sequence ID" value="KAF2069438.1"/>
    <property type="molecule type" value="Genomic_DNA"/>
</dbReference>
<keyword evidence="1" id="KW-0863">Zinc-finger</keyword>
<feature type="compositionally biased region" description="Low complexity" evidence="2">
    <location>
        <begin position="284"/>
        <end position="300"/>
    </location>
</feature>
<dbReference type="InterPro" id="IPR013088">
    <property type="entry name" value="Znf_NHR/GATA"/>
</dbReference>
<evidence type="ECO:0000259" key="3">
    <source>
        <dbReference type="PROSITE" id="PS50114"/>
    </source>
</evidence>
<dbReference type="CDD" id="cd00202">
    <property type="entry name" value="ZnF_GATA"/>
    <property type="match status" value="1"/>
</dbReference>
<dbReference type="SUPFAM" id="SSF57716">
    <property type="entry name" value="Glucocorticoid receptor-like (DNA-binding domain)"/>
    <property type="match status" value="1"/>
</dbReference>
<feature type="domain" description="GATA-type" evidence="3">
    <location>
        <begin position="550"/>
        <end position="585"/>
    </location>
</feature>
<feature type="region of interest" description="Disordered" evidence="2">
    <location>
        <begin position="326"/>
        <end position="431"/>
    </location>
</feature>
<name>A0A8J4PM11_9MYCE</name>
<feature type="compositionally biased region" description="Pro residues" evidence="2">
    <location>
        <begin position="256"/>
        <end position="268"/>
    </location>
</feature>
<feature type="compositionally biased region" description="Low complexity" evidence="2">
    <location>
        <begin position="326"/>
        <end position="345"/>
    </location>
</feature>
<feature type="compositionally biased region" description="Low complexity" evidence="2">
    <location>
        <begin position="244"/>
        <end position="255"/>
    </location>
</feature>
<dbReference type="SMART" id="SM00401">
    <property type="entry name" value="ZnF_GATA"/>
    <property type="match status" value="1"/>
</dbReference>
<gene>
    <name evidence="4" type="ORF">CYY_009241</name>
</gene>
<dbReference type="GO" id="GO:0043565">
    <property type="term" value="F:sequence-specific DNA binding"/>
    <property type="evidence" value="ECO:0007669"/>
    <property type="project" value="InterPro"/>
</dbReference>
<dbReference type="Pfam" id="PF00320">
    <property type="entry name" value="GATA"/>
    <property type="match status" value="1"/>
</dbReference>
<feature type="region of interest" description="Disordered" evidence="2">
    <location>
        <begin position="1"/>
        <end position="115"/>
    </location>
</feature>
<feature type="compositionally biased region" description="Low complexity" evidence="2">
    <location>
        <begin position="352"/>
        <end position="369"/>
    </location>
</feature>
<dbReference type="InterPro" id="IPR036770">
    <property type="entry name" value="Ankyrin_rpt-contain_sf"/>
</dbReference>
<accession>A0A8J4PM11</accession>
<proteinExistence type="predicted"/>
<dbReference type="PROSITE" id="PS50114">
    <property type="entry name" value="GATA_ZN_FINGER_2"/>
    <property type="match status" value="1"/>
</dbReference>
<dbReference type="OrthoDB" id="2162994at2759"/>